<evidence type="ECO:0000313" key="1">
    <source>
        <dbReference type="EMBL" id="TFB07605.1"/>
    </source>
</evidence>
<organism evidence="1 2">
    <name type="scientific">Trichoderma ghanense</name>
    <dbReference type="NCBI Taxonomy" id="65468"/>
    <lineage>
        <taxon>Eukaryota</taxon>
        <taxon>Fungi</taxon>
        <taxon>Dikarya</taxon>
        <taxon>Ascomycota</taxon>
        <taxon>Pezizomycotina</taxon>
        <taxon>Sordariomycetes</taxon>
        <taxon>Hypocreomycetidae</taxon>
        <taxon>Hypocreales</taxon>
        <taxon>Hypocreaceae</taxon>
        <taxon>Trichoderma</taxon>
    </lineage>
</organism>
<sequence length="93" mass="10618">MRSDAVMTLQMPYIYPRIIAVVDRHLSIYCESEARSGRRTEDWIHRASTGNNAHDRGMANLRCPQPGEMNECRPEAPKAAAGRDELFRCWGLL</sequence>
<protein>
    <submittedName>
        <fullName evidence="1">Uncharacterized protein</fullName>
    </submittedName>
</protein>
<proteinExistence type="predicted"/>
<accession>A0ABY2HK04</accession>
<dbReference type="Proteomes" id="UP001642720">
    <property type="component" value="Unassembled WGS sequence"/>
</dbReference>
<dbReference type="EMBL" id="PPTA01000001">
    <property type="protein sequence ID" value="TFB07605.1"/>
    <property type="molecule type" value="Genomic_DNA"/>
</dbReference>
<evidence type="ECO:0000313" key="2">
    <source>
        <dbReference type="Proteomes" id="UP001642720"/>
    </source>
</evidence>
<dbReference type="RefSeq" id="XP_073563806.1">
    <property type="nucleotide sequence ID" value="XM_073697693.1"/>
</dbReference>
<dbReference type="GeneID" id="300572143"/>
<name>A0ABY2HK04_9HYPO</name>
<gene>
    <name evidence="1" type="ORF">CCMA1212_000215</name>
</gene>
<comment type="caution">
    <text evidence="1">The sequence shown here is derived from an EMBL/GenBank/DDBJ whole genome shotgun (WGS) entry which is preliminary data.</text>
</comment>
<keyword evidence="2" id="KW-1185">Reference proteome</keyword>
<reference evidence="1 2" key="1">
    <citation type="submission" date="2018-01" db="EMBL/GenBank/DDBJ databases">
        <title>Genome characterization of the sugarcane-associated fungus Trichoderma ghanense CCMA-1212 and their application in lignocelulose bioconversion.</title>
        <authorList>
            <person name="Steindorff A.S."/>
            <person name="Mendes T.D."/>
            <person name="Vilela E.S.D."/>
            <person name="Rodrigues D.S."/>
            <person name="Formighieri E.F."/>
            <person name="Melo I.S."/>
            <person name="Favaro L.C.L."/>
        </authorList>
    </citation>
    <scope>NUCLEOTIDE SEQUENCE [LARGE SCALE GENOMIC DNA]</scope>
    <source>
        <strain evidence="1 2">CCMA-1212</strain>
    </source>
</reference>